<evidence type="ECO:0000313" key="2">
    <source>
        <dbReference type="EMBL" id="MDG3006822.1"/>
    </source>
</evidence>
<feature type="compositionally biased region" description="Basic and acidic residues" evidence="1">
    <location>
        <begin position="25"/>
        <end position="41"/>
    </location>
</feature>
<keyword evidence="3" id="KW-1185">Reference proteome</keyword>
<accession>A0ABT6FGX4</accession>
<organism evidence="2 3">
    <name type="scientific">Paludisphaera mucosa</name>
    <dbReference type="NCBI Taxonomy" id="3030827"/>
    <lineage>
        <taxon>Bacteria</taxon>
        <taxon>Pseudomonadati</taxon>
        <taxon>Planctomycetota</taxon>
        <taxon>Planctomycetia</taxon>
        <taxon>Isosphaerales</taxon>
        <taxon>Isosphaeraceae</taxon>
        <taxon>Paludisphaera</taxon>
    </lineage>
</organism>
<protein>
    <submittedName>
        <fullName evidence="2">Uncharacterized protein</fullName>
    </submittedName>
</protein>
<evidence type="ECO:0000256" key="1">
    <source>
        <dbReference type="SAM" id="MobiDB-lite"/>
    </source>
</evidence>
<comment type="caution">
    <text evidence="2">The sequence shown here is derived from an EMBL/GenBank/DDBJ whole genome shotgun (WGS) entry which is preliminary data.</text>
</comment>
<dbReference type="RefSeq" id="WP_277863113.1">
    <property type="nucleotide sequence ID" value="NZ_JARRAG010000002.1"/>
</dbReference>
<feature type="compositionally biased region" description="Low complexity" evidence="1">
    <location>
        <begin position="402"/>
        <end position="411"/>
    </location>
</feature>
<feature type="region of interest" description="Disordered" evidence="1">
    <location>
        <begin position="18"/>
        <end position="72"/>
    </location>
</feature>
<gene>
    <name evidence="2" type="ORF">PZE19_23880</name>
</gene>
<dbReference type="Proteomes" id="UP001216907">
    <property type="component" value="Unassembled WGS sequence"/>
</dbReference>
<dbReference type="EMBL" id="JARRAG010000002">
    <property type="protein sequence ID" value="MDG3006822.1"/>
    <property type="molecule type" value="Genomic_DNA"/>
</dbReference>
<evidence type="ECO:0000313" key="3">
    <source>
        <dbReference type="Proteomes" id="UP001216907"/>
    </source>
</evidence>
<proteinExistence type="predicted"/>
<reference evidence="2 3" key="1">
    <citation type="submission" date="2023-03" db="EMBL/GenBank/DDBJ databases">
        <title>Paludisphaera mucosa sp. nov. a novel planctomycete from northern fen.</title>
        <authorList>
            <person name="Ivanova A."/>
        </authorList>
    </citation>
    <scope>NUCLEOTIDE SEQUENCE [LARGE SCALE GENOMIC DNA]</scope>
    <source>
        <strain evidence="2 3">Pla2</strain>
    </source>
</reference>
<sequence length="422" mass="45989">MDRRTALMLTTLLGALAPSRLLGQEPKRREPKPKPREDPDFRPAGTAEAEAQASRRTALDADEPQPAGFVNEPGFQWRSFPITRYTQAALEQKVPQKAILDWIFRRTGTADWHGEKTAVLTASKTELRAYNSPEVLDQVDSVVERFTDALEDVLSLHIQVVAAVDTRWRHAVYWRLEPVGSGPQGQQIWTLAMDDAAHVLAQMQMQQGFRRLVDQKVEVVNGQTLTVRTFEPRTYSGGIQRESAAGTGFQPKADKLEESIVLRMSPLLTHEGDAADAAVDLTVNSVQAFQRTKIIAPREVGSSEMSIDVPVAYQTRLDQTIKNWPLGQTLLLSGGIHPGVIDKKGGWLGTPLGAPSSTEVLVFLDIAVASRAKSSARGDAAKTTLEGADADAEADAPRPKSAKAPKAGSRAVRGPDLDPEDP</sequence>
<feature type="region of interest" description="Disordered" evidence="1">
    <location>
        <begin position="375"/>
        <end position="422"/>
    </location>
</feature>
<name>A0ABT6FGX4_9BACT</name>